<evidence type="ECO:0000313" key="2">
    <source>
        <dbReference type="Proteomes" id="UP000054776"/>
    </source>
</evidence>
<evidence type="ECO:0000313" key="1">
    <source>
        <dbReference type="EMBL" id="KRY40449.1"/>
    </source>
</evidence>
<protein>
    <submittedName>
        <fullName evidence="1">Uncharacterized protein</fullName>
    </submittedName>
</protein>
<comment type="caution">
    <text evidence="1">The sequence shown here is derived from an EMBL/GenBank/DDBJ whole genome shotgun (WGS) entry which is preliminary data.</text>
</comment>
<organism evidence="1 2">
    <name type="scientific">Trichinella spiralis</name>
    <name type="common">Trichina worm</name>
    <dbReference type="NCBI Taxonomy" id="6334"/>
    <lineage>
        <taxon>Eukaryota</taxon>
        <taxon>Metazoa</taxon>
        <taxon>Ecdysozoa</taxon>
        <taxon>Nematoda</taxon>
        <taxon>Enoplea</taxon>
        <taxon>Dorylaimia</taxon>
        <taxon>Trichinellida</taxon>
        <taxon>Trichinellidae</taxon>
        <taxon>Trichinella</taxon>
    </lineage>
</organism>
<dbReference type="Proteomes" id="UP000054776">
    <property type="component" value="Unassembled WGS sequence"/>
</dbReference>
<dbReference type="EMBL" id="JYDH01000012">
    <property type="protein sequence ID" value="KRY40449.1"/>
    <property type="molecule type" value="Genomic_DNA"/>
</dbReference>
<gene>
    <name evidence="1" type="ORF">T01_491</name>
</gene>
<accession>A0A0V1BU84</accession>
<dbReference type="InParanoid" id="A0A0V1BU84"/>
<sequence>MVGVASVFSGFGLPVRVCCLWWKSSSARMTLLTRSPVPAAGSPDTPLLRLFPRRNAPRDHVLLPRLCVQFPPPPGRIVRWFGPRVGVGCGAVDQLPCRLLPAIRVQQSLLELFEGILSYLSCRVELAAD</sequence>
<reference evidence="1 2" key="1">
    <citation type="submission" date="2015-01" db="EMBL/GenBank/DDBJ databases">
        <title>Evolution of Trichinella species and genotypes.</title>
        <authorList>
            <person name="Korhonen P.K."/>
            <person name="Edoardo P."/>
            <person name="Giuseppe L.R."/>
            <person name="Gasser R.B."/>
        </authorList>
    </citation>
    <scope>NUCLEOTIDE SEQUENCE [LARGE SCALE GENOMIC DNA]</scope>
    <source>
        <strain evidence="1">ISS3</strain>
    </source>
</reference>
<dbReference type="AlphaFoldDB" id="A0A0V1BU84"/>
<name>A0A0V1BU84_TRISP</name>
<proteinExistence type="predicted"/>
<keyword evidence="2" id="KW-1185">Reference proteome</keyword>